<organism evidence="2 3">
    <name type="scientific">Phialophora macrospora</name>
    <dbReference type="NCBI Taxonomy" id="1851006"/>
    <lineage>
        <taxon>Eukaryota</taxon>
        <taxon>Fungi</taxon>
        <taxon>Dikarya</taxon>
        <taxon>Ascomycota</taxon>
        <taxon>Pezizomycotina</taxon>
        <taxon>Eurotiomycetes</taxon>
        <taxon>Chaetothyriomycetidae</taxon>
        <taxon>Chaetothyriales</taxon>
        <taxon>Herpotrichiellaceae</taxon>
        <taxon>Phialophora</taxon>
    </lineage>
</organism>
<sequence>MAGVRTVTNHTLHDLFNSERAELKEFRRLLEQAVDLSFTKNWEYGGAVYATADGTKIKNSGPTTDQKDSEVRLDVYLKLPEKYTNVVAAYHVHPKPNDVASCKPSGLDKADGQGDLANARSTWPASFYLVVTGRKEPKSGWNLRDRCEISYEGTTSGGNQYRVWYVYPNWT</sequence>
<evidence type="ECO:0000259" key="1">
    <source>
        <dbReference type="Pfam" id="PF14220"/>
    </source>
</evidence>
<evidence type="ECO:0000313" key="2">
    <source>
        <dbReference type="EMBL" id="KIW70849.1"/>
    </source>
</evidence>
<dbReference type="InterPro" id="IPR025479">
    <property type="entry name" value="DUF4329"/>
</dbReference>
<gene>
    <name evidence="2" type="ORF">PV04_03086</name>
</gene>
<accession>A0A0D2GF77</accession>
<protein>
    <recommendedName>
        <fullName evidence="1">DUF4329 domain-containing protein</fullName>
    </recommendedName>
</protein>
<evidence type="ECO:0000313" key="3">
    <source>
        <dbReference type="Proteomes" id="UP000054266"/>
    </source>
</evidence>
<dbReference type="EMBL" id="KN846957">
    <property type="protein sequence ID" value="KIW70849.1"/>
    <property type="molecule type" value="Genomic_DNA"/>
</dbReference>
<dbReference type="AlphaFoldDB" id="A0A0D2GF77"/>
<dbReference type="Pfam" id="PF14220">
    <property type="entry name" value="DUF4329"/>
    <property type="match status" value="1"/>
</dbReference>
<feature type="domain" description="DUF4329" evidence="1">
    <location>
        <begin position="29"/>
        <end position="121"/>
    </location>
</feature>
<reference evidence="2 3" key="1">
    <citation type="submission" date="2015-01" db="EMBL/GenBank/DDBJ databases">
        <title>The Genome Sequence of Capronia semiimmersa CBS27337.</title>
        <authorList>
            <consortium name="The Broad Institute Genomics Platform"/>
            <person name="Cuomo C."/>
            <person name="de Hoog S."/>
            <person name="Gorbushina A."/>
            <person name="Stielow B."/>
            <person name="Teixiera M."/>
            <person name="Abouelleil A."/>
            <person name="Chapman S.B."/>
            <person name="Priest M."/>
            <person name="Young S.K."/>
            <person name="Wortman J."/>
            <person name="Nusbaum C."/>
            <person name="Birren B."/>
        </authorList>
    </citation>
    <scope>NUCLEOTIDE SEQUENCE [LARGE SCALE GENOMIC DNA]</scope>
    <source>
        <strain evidence="2 3">CBS 27337</strain>
    </source>
</reference>
<name>A0A0D2GF77_9EURO</name>
<proteinExistence type="predicted"/>
<keyword evidence="3" id="KW-1185">Reference proteome</keyword>
<dbReference type="HOGENOM" id="CLU_1562738_0_0_1"/>
<dbReference type="Proteomes" id="UP000054266">
    <property type="component" value="Unassembled WGS sequence"/>
</dbReference>